<organism evidence="2 3">
    <name type="scientific">Bifidobacterium pullorum subsp. saeculare DSM 6531 = LMG 14934</name>
    <dbReference type="NCBI Taxonomy" id="1437611"/>
    <lineage>
        <taxon>Bacteria</taxon>
        <taxon>Bacillati</taxon>
        <taxon>Actinomycetota</taxon>
        <taxon>Actinomycetes</taxon>
        <taxon>Bifidobacteriales</taxon>
        <taxon>Bifidobacteriaceae</taxon>
        <taxon>Bifidobacterium</taxon>
    </lineage>
</organism>
<feature type="transmembrane region" description="Helical" evidence="1">
    <location>
        <begin position="59"/>
        <end position="77"/>
    </location>
</feature>
<sequence length="170" mass="19410">MVLYETVGFSIALGLCGLYLLFSFPGPRETLLVMFVNLIDSDYMSYHSYRDPADPSDEIFFRVFAVVLAGLFTVVWMRRRQLLQNSEIKVFSQHCEIVALPAIFVFMPLRSISLTGHQIQTMRSTRSGRFTIRTSDGHTVRFFATDEHSCIEALNAMMTACYNAKTTRPE</sequence>
<dbReference type="RefSeq" id="WP_033509946.1">
    <property type="nucleotide sequence ID" value="NZ_JDTM01000011.1"/>
</dbReference>
<keyword evidence="1" id="KW-0472">Membrane</keyword>
<dbReference type="EMBL" id="JGZM01000007">
    <property type="protein sequence ID" value="KFI86124.1"/>
    <property type="molecule type" value="Genomic_DNA"/>
</dbReference>
<proteinExistence type="predicted"/>
<comment type="caution">
    <text evidence="2">The sequence shown here is derived from an EMBL/GenBank/DDBJ whole genome shotgun (WGS) entry which is preliminary data.</text>
</comment>
<evidence type="ECO:0000256" key="1">
    <source>
        <dbReference type="SAM" id="Phobius"/>
    </source>
</evidence>
<feature type="transmembrane region" description="Helical" evidence="1">
    <location>
        <begin position="7"/>
        <end position="24"/>
    </location>
</feature>
<name>A0A087CS74_9BIFI</name>
<accession>A0A087CS74</accession>
<dbReference type="Proteomes" id="UP000029040">
    <property type="component" value="Unassembled WGS sequence"/>
</dbReference>
<evidence type="ECO:0000313" key="2">
    <source>
        <dbReference type="EMBL" id="KFI86124.1"/>
    </source>
</evidence>
<keyword evidence="1" id="KW-0812">Transmembrane</keyword>
<gene>
    <name evidence="2" type="ORF">BSAE_1724</name>
</gene>
<keyword evidence="1" id="KW-1133">Transmembrane helix</keyword>
<protein>
    <submittedName>
        <fullName evidence="2">Uncharacterized protein</fullName>
    </submittedName>
</protein>
<dbReference type="AlphaFoldDB" id="A0A087CS74"/>
<reference evidence="2 3" key="1">
    <citation type="submission" date="2014-03" db="EMBL/GenBank/DDBJ databases">
        <title>Genomics of Bifidobacteria.</title>
        <authorList>
            <person name="Ventura M."/>
            <person name="Milani C."/>
            <person name="Lugli G.A."/>
        </authorList>
    </citation>
    <scope>NUCLEOTIDE SEQUENCE [LARGE SCALE GENOMIC DNA]</scope>
    <source>
        <strain evidence="2 3">LMG 14934</strain>
    </source>
</reference>
<evidence type="ECO:0000313" key="3">
    <source>
        <dbReference type="Proteomes" id="UP000029040"/>
    </source>
</evidence>